<organism evidence="1 2">
    <name type="scientific">Candidatus Acutalibacter pullistercoris</name>
    <dbReference type="NCBI Taxonomy" id="2838418"/>
    <lineage>
        <taxon>Bacteria</taxon>
        <taxon>Bacillati</taxon>
        <taxon>Bacillota</taxon>
        <taxon>Clostridia</taxon>
        <taxon>Eubacteriales</taxon>
        <taxon>Acutalibacteraceae</taxon>
        <taxon>Acutalibacter</taxon>
    </lineage>
</organism>
<accession>A0A9D2BZ03</accession>
<dbReference type="Pfam" id="PF09960">
    <property type="entry name" value="DUF2194"/>
    <property type="match status" value="1"/>
</dbReference>
<protein>
    <submittedName>
        <fullName evidence="1">DUF2194 domain-containing protein</fullName>
    </submittedName>
</protein>
<name>A0A9D2BZ03_9FIRM</name>
<dbReference type="EMBL" id="DXDU01000007">
    <property type="protein sequence ID" value="HIY25613.1"/>
    <property type="molecule type" value="Genomic_DNA"/>
</dbReference>
<dbReference type="InterPro" id="IPR029062">
    <property type="entry name" value="Class_I_gatase-like"/>
</dbReference>
<evidence type="ECO:0000313" key="1">
    <source>
        <dbReference type="EMBL" id="HIY25613.1"/>
    </source>
</evidence>
<evidence type="ECO:0000313" key="2">
    <source>
        <dbReference type="Proteomes" id="UP000823915"/>
    </source>
</evidence>
<comment type="caution">
    <text evidence="1">The sequence shown here is derived from an EMBL/GenBank/DDBJ whole genome shotgun (WGS) entry which is preliminary data.</text>
</comment>
<dbReference type="AlphaFoldDB" id="A0A9D2BZ03"/>
<sequence>MKGYYRKIFPYIGCALAVAALFAAMNSGVFVEGSGYTLSLSPPQEPVDTVDQEELEAGRLQALVLWDKESEVSEKYAGNLERVLGQMEFSWELLDIRQKDAVSCTDYDLVIVAFDDWDGLIGEDSRRLLRYVEQGGRLFLGMAPSTVEKVLPVWYRAMGVTEYGEFVGIEGIFFDQELLAGSQGRSFVEESFSDSALGVQLANSQYLLASGVIGDRKTPLIWKAPYGEGQILTCNATGITGDMWTGVAGGCVASLFDEILYPVINGKTVFLDDFPSPMYNTENLEHGEPGHPAGLQPHGAGVLPGHLVAGHAVRRRAVRSGVCGAVYRHLRRHCDPRGLPLPGGLHGAVLRQQPAAKRL</sequence>
<dbReference type="Proteomes" id="UP000823915">
    <property type="component" value="Unassembled WGS sequence"/>
</dbReference>
<proteinExistence type="predicted"/>
<reference evidence="1" key="2">
    <citation type="submission" date="2021-04" db="EMBL/GenBank/DDBJ databases">
        <authorList>
            <person name="Gilroy R."/>
        </authorList>
    </citation>
    <scope>NUCLEOTIDE SEQUENCE</scope>
    <source>
        <strain evidence="1">1282</strain>
    </source>
</reference>
<dbReference type="InterPro" id="IPR018695">
    <property type="entry name" value="DUF2194"/>
</dbReference>
<gene>
    <name evidence="1" type="ORF">H9838_00375</name>
</gene>
<reference evidence="1" key="1">
    <citation type="journal article" date="2021" name="PeerJ">
        <title>Extensive microbial diversity within the chicken gut microbiome revealed by metagenomics and culture.</title>
        <authorList>
            <person name="Gilroy R."/>
            <person name="Ravi A."/>
            <person name="Getino M."/>
            <person name="Pursley I."/>
            <person name="Horton D.L."/>
            <person name="Alikhan N.F."/>
            <person name="Baker D."/>
            <person name="Gharbi K."/>
            <person name="Hall N."/>
            <person name="Watson M."/>
            <person name="Adriaenssens E.M."/>
            <person name="Foster-Nyarko E."/>
            <person name="Jarju S."/>
            <person name="Secka A."/>
            <person name="Antonio M."/>
            <person name="Oren A."/>
            <person name="Chaudhuri R.R."/>
            <person name="La Ragione R."/>
            <person name="Hildebrand F."/>
            <person name="Pallen M.J."/>
        </authorList>
    </citation>
    <scope>NUCLEOTIDE SEQUENCE</scope>
    <source>
        <strain evidence="1">1282</strain>
    </source>
</reference>
<dbReference type="SUPFAM" id="SSF52317">
    <property type="entry name" value="Class I glutamine amidotransferase-like"/>
    <property type="match status" value="1"/>
</dbReference>